<dbReference type="PANTHER" id="PTHR48081:SF5">
    <property type="entry name" value="ALPHA_BETA HYDROLASE FOLD-3 DOMAIN-CONTAINING PROTEIN"/>
    <property type="match status" value="1"/>
</dbReference>
<dbReference type="InterPro" id="IPR050300">
    <property type="entry name" value="GDXG_lipolytic_enzyme"/>
</dbReference>
<evidence type="ECO:0000259" key="3">
    <source>
        <dbReference type="Pfam" id="PF07859"/>
    </source>
</evidence>
<organism evidence="4 5">
    <name type="scientific">Fistulina hepatica ATCC 64428</name>
    <dbReference type="NCBI Taxonomy" id="1128425"/>
    <lineage>
        <taxon>Eukaryota</taxon>
        <taxon>Fungi</taxon>
        <taxon>Dikarya</taxon>
        <taxon>Basidiomycota</taxon>
        <taxon>Agaricomycotina</taxon>
        <taxon>Agaricomycetes</taxon>
        <taxon>Agaricomycetidae</taxon>
        <taxon>Agaricales</taxon>
        <taxon>Fistulinaceae</taxon>
        <taxon>Fistulina</taxon>
    </lineage>
</organism>
<gene>
    <name evidence="4" type="ORF">FISHEDRAFT_47858</name>
</gene>
<evidence type="ECO:0000313" key="4">
    <source>
        <dbReference type="EMBL" id="KIY46189.1"/>
    </source>
</evidence>
<dbReference type="InterPro" id="IPR029058">
    <property type="entry name" value="AB_hydrolase_fold"/>
</dbReference>
<dbReference type="Proteomes" id="UP000054144">
    <property type="component" value="Unassembled WGS sequence"/>
</dbReference>
<keyword evidence="1 4" id="KW-0378">Hydrolase</keyword>
<accession>A0A0D7A732</accession>
<reference evidence="4 5" key="1">
    <citation type="journal article" date="2015" name="Fungal Genet. Biol.">
        <title>Evolution of novel wood decay mechanisms in Agaricales revealed by the genome sequences of Fistulina hepatica and Cylindrobasidium torrendii.</title>
        <authorList>
            <person name="Floudas D."/>
            <person name="Held B.W."/>
            <person name="Riley R."/>
            <person name="Nagy L.G."/>
            <person name="Koehler G."/>
            <person name="Ransdell A.S."/>
            <person name="Younus H."/>
            <person name="Chow J."/>
            <person name="Chiniquy J."/>
            <person name="Lipzen A."/>
            <person name="Tritt A."/>
            <person name="Sun H."/>
            <person name="Haridas S."/>
            <person name="LaButti K."/>
            <person name="Ohm R.A."/>
            <person name="Kues U."/>
            <person name="Blanchette R.A."/>
            <person name="Grigoriev I.V."/>
            <person name="Minto R.E."/>
            <person name="Hibbett D.S."/>
        </authorList>
    </citation>
    <scope>NUCLEOTIDE SEQUENCE [LARGE SCALE GENOMIC DNA]</scope>
    <source>
        <strain evidence="4 5">ATCC 64428</strain>
    </source>
</reference>
<feature type="compositionally biased region" description="Basic and acidic residues" evidence="2">
    <location>
        <begin position="897"/>
        <end position="906"/>
    </location>
</feature>
<sequence>MVNSLVTDVGLKMGPVVLGTFVKHFLDNLKEDHRDGEGSTTTQLHLDELMYHEVFNIAKVRAVPPSINREIADTTVHTVEEIQAFSNTPTPSPPWVHVVRTIIPMSCCNDAAQILIRVLGGPDTCRRLIGGVKWWQVRGIHGMDAQWIAAKRDYKEAKRQYKMREEELNSATSNNADAQNSVYEKDMDEMRCILYSHGGGYYFGSVDQERYSIQRYARKINGRVLAVNYRLSPQYPFPCAIQDLLAAYLFLIRPPPEALHRPVDPAHIVIAGDSAGGGLSLALLQVLRDAELPMPAGGVLISPWCDLTHSFPSIHTNTATDVIPDYGLSVQKPSALWPPPPAELTSKVHATLRTRVRQVFHVDNPISRTWSKETKEKSLPPLGRDLKNEDLGKTVSCPPIELGKTEKIILTASDNETLEIDSQIHLYTVNSLITHPLVSPALSYLGGLPPLFFIAGDKEVLTDEIIYTAHRAAHPEKYPVKDSVVDLYPPLYDISSRGYKPTRVHLQVYDDCAHVLPVLFSFSTPAKYCYRAMATFCKYVTGLPPTTYPRPTHSLSLSPRKRQLRSGEATDGSKKPADEGLPNSGESRPRYSTMRKSASLHIRRHPKSEHYHRPDTADKKGPEILVVPTIPILPSPSNSVILSESPVESPAAEEPPMPGIGEVERTAGNPAVYGGVAVSLKVQNLQPWNGEFIGERISTRGVVRPLEDGADIPALHVPPDHIGVLNELTIKRYLDGLIKFEKRFSRTIREIERERRKNLERAKKDDLPDASVICQSVPMDDTGEDCAARLRKGLIPTSGSWSWAWILDEHEIPPPSSIVSRRDTAEARELALVADQAAVPQRETILNANTLWGILVGALTTSKEKKFPGPVDSPVRPGTPEGEKSKLSTFISRIRRPHEGKARSKS</sequence>
<feature type="region of interest" description="Disordered" evidence="2">
    <location>
        <begin position="548"/>
        <end position="619"/>
    </location>
</feature>
<name>A0A0D7A732_9AGAR</name>
<dbReference type="Gene3D" id="3.40.50.1820">
    <property type="entry name" value="alpha/beta hydrolase"/>
    <property type="match status" value="1"/>
</dbReference>
<keyword evidence="5" id="KW-1185">Reference proteome</keyword>
<dbReference type="EMBL" id="KN882043">
    <property type="protein sequence ID" value="KIY46189.1"/>
    <property type="molecule type" value="Genomic_DNA"/>
</dbReference>
<dbReference type="SUPFAM" id="SSF53474">
    <property type="entry name" value="alpha/beta-Hydrolases"/>
    <property type="match status" value="1"/>
</dbReference>
<proteinExistence type="predicted"/>
<evidence type="ECO:0000256" key="1">
    <source>
        <dbReference type="ARBA" id="ARBA00022801"/>
    </source>
</evidence>
<protein>
    <submittedName>
        <fullName evidence="4">Alpha/beta-hydrolase</fullName>
    </submittedName>
</protein>
<feature type="region of interest" description="Disordered" evidence="2">
    <location>
        <begin position="863"/>
        <end position="906"/>
    </location>
</feature>
<dbReference type="OrthoDB" id="1662883at2759"/>
<evidence type="ECO:0000313" key="5">
    <source>
        <dbReference type="Proteomes" id="UP000054144"/>
    </source>
</evidence>
<dbReference type="InterPro" id="IPR013094">
    <property type="entry name" value="AB_hydrolase_3"/>
</dbReference>
<feature type="compositionally biased region" description="Basic and acidic residues" evidence="2">
    <location>
        <begin position="608"/>
        <end position="619"/>
    </location>
</feature>
<feature type="domain" description="Alpha/beta hydrolase fold-3" evidence="3">
    <location>
        <begin position="193"/>
        <end position="317"/>
    </location>
</feature>
<evidence type="ECO:0000256" key="2">
    <source>
        <dbReference type="SAM" id="MobiDB-lite"/>
    </source>
</evidence>
<dbReference type="AlphaFoldDB" id="A0A0D7A732"/>
<dbReference type="PANTHER" id="PTHR48081">
    <property type="entry name" value="AB HYDROLASE SUPERFAMILY PROTEIN C4A8.06C"/>
    <property type="match status" value="1"/>
</dbReference>
<dbReference type="GO" id="GO:0016787">
    <property type="term" value="F:hydrolase activity"/>
    <property type="evidence" value="ECO:0007669"/>
    <property type="project" value="UniProtKB-KW"/>
</dbReference>
<dbReference type="Pfam" id="PF07859">
    <property type="entry name" value="Abhydrolase_3"/>
    <property type="match status" value="1"/>
</dbReference>